<feature type="transmembrane region" description="Helical" evidence="1">
    <location>
        <begin position="40"/>
        <end position="63"/>
    </location>
</feature>
<dbReference type="InterPro" id="IPR025461">
    <property type="entry name" value="ABA4-like"/>
</dbReference>
<feature type="transmembrane region" description="Helical" evidence="1">
    <location>
        <begin position="6"/>
        <end position="28"/>
    </location>
</feature>
<evidence type="ECO:0008006" key="3">
    <source>
        <dbReference type="Google" id="ProtNLM"/>
    </source>
</evidence>
<evidence type="ECO:0000256" key="1">
    <source>
        <dbReference type="SAM" id="Phobius"/>
    </source>
</evidence>
<dbReference type="EMBL" id="CADCVX010000401">
    <property type="protein sequence ID" value="CAA9520887.1"/>
    <property type="molecule type" value="Genomic_DNA"/>
</dbReference>
<dbReference type="AlphaFoldDB" id="A0A6J4TEZ2"/>
<evidence type="ECO:0000313" key="2">
    <source>
        <dbReference type="EMBL" id="CAA9520887.1"/>
    </source>
</evidence>
<keyword evidence="1" id="KW-1133">Transmembrane helix</keyword>
<reference evidence="2" key="1">
    <citation type="submission" date="2020-02" db="EMBL/GenBank/DDBJ databases">
        <authorList>
            <person name="Meier V. D."/>
        </authorList>
    </citation>
    <scope>NUCLEOTIDE SEQUENCE</scope>
    <source>
        <strain evidence="2">AVDCRST_MAG91</strain>
    </source>
</reference>
<keyword evidence="1" id="KW-0472">Membrane</keyword>
<gene>
    <name evidence="2" type="ORF">AVDCRST_MAG91-2187</name>
</gene>
<proteinExistence type="predicted"/>
<name>A0A6J4TEZ2_9SPHN</name>
<dbReference type="Pfam" id="PF14108">
    <property type="entry name" value="ABA4-like"/>
    <property type="match status" value="1"/>
</dbReference>
<accession>A0A6J4TEZ2</accession>
<keyword evidence="1" id="KW-0812">Transmembrane</keyword>
<protein>
    <recommendedName>
        <fullName evidence="3">DUF4281 domain-containing protein</fullName>
    </recommendedName>
</protein>
<feature type="transmembrane region" description="Helical" evidence="1">
    <location>
        <begin position="83"/>
        <end position="103"/>
    </location>
</feature>
<organism evidence="2">
    <name type="scientific">uncultured Sphingomonadaceae bacterium</name>
    <dbReference type="NCBI Taxonomy" id="169976"/>
    <lineage>
        <taxon>Bacteria</taxon>
        <taxon>Pseudomonadati</taxon>
        <taxon>Pseudomonadota</taxon>
        <taxon>Alphaproteobacteria</taxon>
        <taxon>Sphingomonadales</taxon>
        <taxon>Sphingomonadaceae</taxon>
        <taxon>environmental samples</taxon>
    </lineage>
</organism>
<feature type="transmembrane region" description="Helical" evidence="1">
    <location>
        <begin position="115"/>
        <end position="137"/>
    </location>
</feature>
<sequence>MPEAAPVFAFTNAAAMLAWLPLALSLFIKPMQPWTWRITGIIVPAVLAVFYVISIIGGMTNGLTGGNFSSIEGIRTLFTDDHFLTAGWIHYLAFDLFVGTWIARTGTSAGIHPLLLLPCMALTFLAGPTGLLLYLLLRLFAGPRNWETLA</sequence>